<protein>
    <submittedName>
        <fullName evidence="8">Prepilin peptidase</fullName>
    </submittedName>
</protein>
<evidence type="ECO:0000256" key="4">
    <source>
        <dbReference type="ARBA" id="ARBA00022989"/>
    </source>
</evidence>
<evidence type="ECO:0000313" key="9">
    <source>
        <dbReference type="Proteomes" id="UP000305654"/>
    </source>
</evidence>
<evidence type="ECO:0000256" key="1">
    <source>
        <dbReference type="ARBA" id="ARBA00004651"/>
    </source>
</evidence>
<evidence type="ECO:0000256" key="2">
    <source>
        <dbReference type="ARBA" id="ARBA00022475"/>
    </source>
</evidence>
<evidence type="ECO:0000313" key="8">
    <source>
        <dbReference type="EMBL" id="TLU70867.1"/>
    </source>
</evidence>
<feature type="transmembrane region" description="Helical" evidence="6">
    <location>
        <begin position="47"/>
        <end position="67"/>
    </location>
</feature>
<dbReference type="Proteomes" id="UP000305654">
    <property type="component" value="Unassembled WGS sequence"/>
</dbReference>
<dbReference type="GO" id="GO:0005886">
    <property type="term" value="C:plasma membrane"/>
    <property type="evidence" value="ECO:0007669"/>
    <property type="project" value="UniProtKB-SubCell"/>
</dbReference>
<gene>
    <name evidence="8" type="ORF">FE263_19985</name>
</gene>
<dbReference type="Pfam" id="PF01478">
    <property type="entry name" value="Peptidase_A24"/>
    <property type="match status" value="1"/>
</dbReference>
<evidence type="ECO:0000256" key="6">
    <source>
        <dbReference type="SAM" id="Phobius"/>
    </source>
</evidence>
<feature type="transmembrane region" description="Helical" evidence="6">
    <location>
        <begin position="141"/>
        <end position="164"/>
    </location>
</feature>
<dbReference type="InterPro" id="IPR052218">
    <property type="entry name" value="Preflagellin_Peptidase"/>
</dbReference>
<proteinExistence type="predicted"/>
<reference evidence="8 9" key="1">
    <citation type="submission" date="2019-05" db="EMBL/GenBank/DDBJ databases">
        <authorList>
            <person name="Pankratov T."/>
            <person name="Grouzdev D."/>
        </authorList>
    </citation>
    <scope>NUCLEOTIDE SEQUENCE [LARGE SCALE GENOMIC DNA]</scope>
    <source>
        <strain evidence="8 9">KEBCLARHB70R</strain>
    </source>
</reference>
<organism evidence="8 9">
    <name type="scientific">Lichenicoccus roseus</name>
    <dbReference type="NCBI Taxonomy" id="2683649"/>
    <lineage>
        <taxon>Bacteria</taxon>
        <taxon>Pseudomonadati</taxon>
        <taxon>Pseudomonadota</taxon>
        <taxon>Alphaproteobacteria</taxon>
        <taxon>Acetobacterales</taxon>
        <taxon>Acetobacteraceae</taxon>
        <taxon>Lichenicoccus</taxon>
    </lineage>
</organism>
<keyword evidence="3 6" id="KW-0812">Transmembrane</keyword>
<keyword evidence="5 6" id="KW-0472">Membrane</keyword>
<dbReference type="InterPro" id="IPR000045">
    <property type="entry name" value="Prepilin_IV_endopep_pep"/>
</dbReference>
<feature type="domain" description="Prepilin type IV endopeptidase peptidase" evidence="7">
    <location>
        <begin position="12"/>
        <end position="111"/>
    </location>
</feature>
<accession>A0A5R9J2Z3</accession>
<dbReference type="Gene3D" id="1.20.120.1220">
    <property type="match status" value="1"/>
</dbReference>
<comment type="subcellular location">
    <subcellularLocation>
        <location evidence="1">Cell membrane</location>
        <topology evidence="1">Multi-pass membrane protein</topology>
    </subcellularLocation>
</comment>
<evidence type="ECO:0000256" key="3">
    <source>
        <dbReference type="ARBA" id="ARBA00022692"/>
    </source>
</evidence>
<keyword evidence="4 6" id="KW-1133">Transmembrane helix</keyword>
<feature type="transmembrane region" description="Helical" evidence="6">
    <location>
        <begin position="97"/>
        <end position="120"/>
    </location>
</feature>
<dbReference type="AlphaFoldDB" id="A0A5R9J2Z3"/>
<dbReference type="GO" id="GO:0004190">
    <property type="term" value="F:aspartic-type endopeptidase activity"/>
    <property type="evidence" value="ECO:0007669"/>
    <property type="project" value="InterPro"/>
</dbReference>
<sequence>MHAMISDIAIAVAILLLMAAAAGDIATRRVSNRLSILLAIDGLLLQAVAGVGVATFIAAIVVFMVAACCWRAGLMGGGDVKLLAAAALLVPPRMVPGLVVCIAFAGGILGLLYLGLRVLVGTPSIRRPQRLPGRLLRIEQYRISRGFSLPYASAIAAGAAFVLLEG</sequence>
<evidence type="ECO:0000259" key="7">
    <source>
        <dbReference type="Pfam" id="PF01478"/>
    </source>
</evidence>
<keyword evidence="2" id="KW-1003">Cell membrane</keyword>
<comment type="caution">
    <text evidence="8">The sequence shown here is derived from an EMBL/GenBank/DDBJ whole genome shotgun (WGS) entry which is preliminary data.</text>
</comment>
<dbReference type="PANTHER" id="PTHR36506">
    <property type="entry name" value="PREFLAGELLIN PEPTIDASE"/>
    <property type="match status" value="1"/>
</dbReference>
<dbReference type="PANTHER" id="PTHR36506:SF1">
    <property type="entry name" value="PREFLAGELLIN PEPTIDASE"/>
    <property type="match status" value="1"/>
</dbReference>
<keyword evidence="9" id="KW-1185">Reference proteome</keyword>
<name>A0A5R9J2Z3_9PROT</name>
<evidence type="ECO:0000256" key="5">
    <source>
        <dbReference type="ARBA" id="ARBA00023136"/>
    </source>
</evidence>
<dbReference type="EMBL" id="VCDI01000010">
    <property type="protein sequence ID" value="TLU70867.1"/>
    <property type="molecule type" value="Genomic_DNA"/>
</dbReference>